<organism evidence="2 3">
    <name type="scientific">Aureliella helgolandensis</name>
    <dbReference type="NCBI Taxonomy" id="2527968"/>
    <lineage>
        <taxon>Bacteria</taxon>
        <taxon>Pseudomonadati</taxon>
        <taxon>Planctomycetota</taxon>
        <taxon>Planctomycetia</taxon>
        <taxon>Pirellulales</taxon>
        <taxon>Pirellulaceae</taxon>
        <taxon>Aureliella</taxon>
    </lineage>
</organism>
<feature type="compositionally biased region" description="Basic and acidic residues" evidence="1">
    <location>
        <begin position="45"/>
        <end position="72"/>
    </location>
</feature>
<dbReference type="AlphaFoldDB" id="A0A518GFD4"/>
<dbReference type="EMBL" id="CP036298">
    <property type="protein sequence ID" value="QDV27306.1"/>
    <property type="molecule type" value="Genomic_DNA"/>
</dbReference>
<evidence type="ECO:0000256" key="1">
    <source>
        <dbReference type="SAM" id="MobiDB-lite"/>
    </source>
</evidence>
<proteinExistence type="predicted"/>
<sequence length="145" mass="16438">MLNKEKHVGANGRHQIGMLNGDDYKSRETFPYFDRSPNACNAGGMDKRGNMTKGRNDDDCTKDARTATDRQRRVFRPHNTPQWPKELLCRSLRSAIARGPKIAIFLHRKFKFCSVLMLPNVYAVTFCDQQLHASGAPTTRGKLQA</sequence>
<evidence type="ECO:0000313" key="2">
    <source>
        <dbReference type="EMBL" id="QDV27306.1"/>
    </source>
</evidence>
<dbReference type="Proteomes" id="UP000318017">
    <property type="component" value="Chromosome"/>
</dbReference>
<protein>
    <submittedName>
        <fullName evidence="2">Uncharacterized protein</fullName>
    </submittedName>
</protein>
<evidence type="ECO:0000313" key="3">
    <source>
        <dbReference type="Proteomes" id="UP000318017"/>
    </source>
</evidence>
<reference evidence="2 3" key="1">
    <citation type="submission" date="2019-02" db="EMBL/GenBank/DDBJ databases">
        <title>Deep-cultivation of Planctomycetes and their phenomic and genomic characterization uncovers novel biology.</title>
        <authorList>
            <person name="Wiegand S."/>
            <person name="Jogler M."/>
            <person name="Boedeker C."/>
            <person name="Pinto D."/>
            <person name="Vollmers J."/>
            <person name="Rivas-Marin E."/>
            <person name="Kohn T."/>
            <person name="Peeters S.H."/>
            <person name="Heuer A."/>
            <person name="Rast P."/>
            <person name="Oberbeckmann S."/>
            <person name="Bunk B."/>
            <person name="Jeske O."/>
            <person name="Meyerdierks A."/>
            <person name="Storesund J.E."/>
            <person name="Kallscheuer N."/>
            <person name="Luecker S."/>
            <person name="Lage O.M."/>
            <person name="Pohl T."/>
            <person name="Merkel B.J."/>
            <person name="Hornburger P."/>
            <person name="Mueller R.-W."/>
            <person name="Bruemmer F."/>
            <person name="Labrenz M."/>
            <person name="Spormann A.M."/>
            <person name="Op den Camp H."/>
            <person name="Overmann J."/>
            <person name="Amann R."/>
            <person name="Jetten M.S.M."/>
            <person name="Mascher T."/>
            <person name="Medema M.H."/>
            <person name="Devos D.P."/>
            <person name="Kaster A.-K."/>
            <person name="Ovreas L."/>
            <person name="Rohde M."/>
            <person name="Galperin M.Y."/>
            <person name="Jogler C."/>
        </authorList>
    </citation>
    <scope>NUCLEOTIDE SEQUENCE [LARGE SCALE GENOMIC DNA]</scope>
    <source>
        <strain evidence="2 3">Q31a</strain>
    </source>
</reference>
<accession>A0A518GFD4</accession>
<name>A0A518GFD4_9BACT</name>
<dbReference type="KEGG" id="ahel:Q31a_56940"/>
<gene>
    <name evidence="2" type="ORF">Q31a_56940</name>
</gene>
<keyword evidence="3" id="KW-1185">Reference proteome</keyword>
<feature type="region of interest" description="Disordered" evidence="1">
    <location>
        <begin position="41"/>
        <end position="79"/>
    </location>
</feature>